<evidence type="ECO:0000313" key="3">
    <source>
        <dbReference type="EMBL" id="TDE91555.1"/>
    </source>
</evidence>
<evidence type="ECO:0000259" key="2">
    <source>
        <dbReference type="Pfam" id="PF01370"/>
    </source>
</evidence>
<feature type="region of interest" description="Disordered" evidence="1">
    <location>
        <begin position="328"/>
        <end position="360"/>
    </location>
</feature>
<dbReference type="Gene3D" id="3.40.50.720">
    <property type="entry name" value="NAD(P)-binding Rossmann-like Domain"/>
    <property type="match status" value="1"/>
</dbReference>
<dbReference type="InterPro" id="IPR051783">
    <property type="entry name" value="NAD(P)-dependent_oxidoreduct"/>
</dbReference>
<organism evidence="3 4">
    <name type="scientific">Occultella glacieicola</name>
    <dbReference type="NCBI Taxonomy" id="2518684"/>
    <lineage>
        <taxon>Bacteria</taxon>
        <taxon>Bacillati</taxon>
        <taxon>Actinomycetota</taxon>
        <taxon>Actinomycetes</taxon>
        <taxon>Micrococcales</taxon>
        <taxon>Ruaniaceae</taxon>
        <taxon>Occultella</taxon>
    </lineage>
</organism>
<dbReference type="PANTHER" id="PTHR48079">
    <property type="entry name" value="PROTEIN YEEZ"/>
    <property type="match status" value="1"/>
</dbReference>
<dbReference type="InterPro" id="IPR001509">
    <property type="entry name" value="Epimerase_deHydtase"/>
</dbReference>
<dbReference type="InterPro" id="IPR036291">
    <property type="entry name" value="NAD(P)-bd_dom_sf"/>
</dbReference>
<dbReference type="PANTHER" id="PTHR48079:SF6">
    <property type="entry name" value="NAD(P)-BINDING DOMAIN-CONTAINING PROTEIN-RELATED"/>
    <property type="match status" value="1"/>
</dbReference>
<keyword evidence="4" id="KW-1185">Reference proteome</keyword>
<sequence>MRVVVVGASGNVGTAVLRALAATDEVTTVVGIARRPPEDRSPPYDSVTWLSVDLAARRGVEDALTEAFAGADAVIHLVWAIQPNTDRDYMRRVNVSGTERVARAVVRSGVPHLVVASSWAVYSPVDDDVPRDENAARAGIPSSHYSVDKAAQERVLDEFEATPGLTITRMRTALVFQGEAGAQIVRYFLGPWVPTSLLRTGAVPVLPLPKGLRLQIVHGDDVGRAYAAVVAHRAGGAFNVAAADTLWPRDLAGILARGHHVELPPEVVRPFLHYAWRARLVASDAGWLDMAMGVPVMDTARIRDLGWTEQNSAEDALREVVAGIREHRGTTSPSLRPDDTRFGGPIESLTPAPTDRDTDRGYRMLPPGALAARVSEHVDADLLGLYLSDHLTGATAGTERIRRMAHAFADTPLGRDLATIRDQITRERELLRELIALLGLRRRPHRQAGAWVAEHVGRLKLNERLVGSSPMTPLLEVELMRSAVSGKEGVWQTLESLAAELRLPPTVFADLAEDARRQRATLDRLHRDLLPDVFAAGPGGDRGSLAHSSPERGPGAT</sequence>
<dbReference type="EMBL" id="SMNA01000007">
    <property type="protein sequence ID" value="TDE91555.1"/>
    <property type="molecule type" value="Genomic_DNA"/>
</dbReference>
<protein>
    <submittedName>
        <fullName evidence="3">NAD-dependent epimerase/dehydratase family protein</fullName>
    </submittedName>
</protein>
<dbReference type="SUPFAM" id="SSF51735">
    <property type="entry name" value="NAD(P)-binding Rossmann-fold domains"/>
    <property type="match status" value="1"/>
</dbReference>
<accession>A0ABY2E0V0</accession>
<comment type="caution">
    <text evidence="3">The sequence shown here is derived from an EMBL/GenBank/DDBJ whole genome shotgun (WGS) entry which is preliminary data.</text>
</comment>
<evidence type="ECO:0000313" key="4">
    <source>
        <dbReference type="Proteomes" id="UP000504882"/>
    </source>
</evidence>
<dbReference type="Proteomes" id="UP000504882">
    <property type="component" value="Unassembled WGS sequence"/>
</dbReference>
<proteinExistence type="predicted"/>
<reference evidence="3 4" key="1">
    <citation type="submission" date="2019-03" db="EMBL/GenBank/DDBJ databases">
        <title>Genomic features of bacteria from cold environments.</title>
        <authorList>
            <person name="Shen L."/>
        </authorList>
    </citation>
    <scope>NUCLEOTIDE SEQUENCE [LARGE SCALE GENOMIC DNA]</scope>
    <source>
        <strain evidence="4">T3246-1</strain>
    </source>
</reference>
<gene>
    <name evidence="3" type="ORF">EXU48_15525</name>
</gene>
<name>A0ABY2E0V0_9MICO</name>
<feature type="domain" description="NAD-dependent epimerase/dehydratase" evidence="2">
    <location>
        <begin position="3"/>
        <end position="241"/>
    </location>
</feature>
<feature type="region of interest" description="Disordered" evidence="1">
    <location>
        <begin position="533"/>
        <end position="557"/>
    </location>
</feature>
<evidence type="ECO:0000256" key="1">
    <source>
        <dbReference type="SAM" id="MobiDB-lite"/>
    </source>
</evidence>
<dbReference type="Pfam" id="PF01370">
    <property type="entry name" value="Epimerase"/>
    <property type="match status" value="1"/>
</dbReference>